<gene>
    <name evidence="3" type="ORF">ACFYXI_15835</name>
</gene>
<dbReference type="PANTHER" id="PTHR33627">
    <property type="entry name" value="TRANSPOSASE"/>
    <property type="match status" value="1"/>
</dbReference>
<dbReference type="InterPro" id="IPR012337">
    <property type="entry name" value="RNaseH-like_sf"/>
</dbReference>
<dbReference type="Proteomes" id="UP001602013">
    <property type="component" value="Unassembled WGS sequence"/>
</dbReference>
<comment type="caution">
    <text evidence="3">The sequence shown here is derived from an EMBL/GenBank/DDBJ whole genome shotgun (WGS) entry which is preliminary data.</text>
</comment>
<dbReference type="PANTHER" id="PTHR33627:SF1">
    <property type="entry name" value="TRANSPOSASE"/>
    <property type="match status" value="1"/>
</dbReference>
<feature type="domain" description="Transposase IS701-like DDE" evidence="2">
    <location>
        <begin position="19"/>
        <end position="233"/>
    </location>
</feature>
<reference evidence="3 4" key="1">
    <citation type="submission" date="2024-10" db="EMBL/GenBank/DDBJ databases">
        <title>The Natural Products Discovery Center: Release of the First 8490 Sequenced Strains for Exploring Actinobacteria Biosynthetic Diversity.</title>
        <authorList>
            <person name="Kalkreuter E."/>
            <person name="Kautsar S.A."/>
            <person name="Yang D."/>
            <person name="Bader C.D."/>
            <person name="Teijaro C.N."/>
            <person name="Fluegel L."/>
            <person name="Davis C.M."/>
            <person name="Simpson J.R."/>
            <person name="Lauterbach L."/>
            <person name="Steele A.D."/>
            <person name="Gui C."/>
            <person name="Meng S."/>
            <person name="Li G."/>
            <person name="Viehrig K."/>
            <person name="Ye F."/>
            <person name="Su P."/>
            <person name="Kiefer A.F."/>
            <person name="Nichols A."/>
            <person name="Cepeda A.J."/>
            <person name="Yan W."/>
            <person name="Fan B."/>
            <person name="Jiang Y."/>
            <person name="Adhikari A."/>
            <person name="Zheng C.-J."/>
            <person name="Schuster L."/>
            <person name="Cowan T.M."/>
            <person name="Smanski M.J."/>
            <person name="Chevrette M.G."/>
            <person name="De Carvalho L.P.S."/>
            <person name="Shen B."/>
        </authorList>
    </citation>
    <scope>NUCLEOTIDE SEQUENCE [LARGE SCALE GENOMIC DNA]</scope>
    <source>
        <strain evidence="3 4">NPDC002173</strain>
    </source>
</reference>
<protein>
    <submittedName>
        <fullName evidence="3">IS701 family transposase</fullName>
    </submittedName>
</protein>
<feature type="region of interest" description="Disordered" evidence="1">
    <location>
        <begin position="376"/>
        <end position="396"/>
    </location>
</feature>
<dbReference type="InterPro" id="IPR039365">
    <property type="entry name" value="IS701-like"/>
</dbReference>
<dbReference type="RefSeq" id="WP_387411885.1">
    <property type="nucleotide sequence ID" value="NZ_JBIASD010000009.1"/>
</dbReference>
<evidence type="ECO:0000313" key="4">
    <source>
        <dbReference type="Proteomes" id="UP001602013"/>
    </source>
</evidence>
<keyword evidence="4" id="KW-1185">Reference proteome</keyword>
<sequence>MAWDAELTALTERIGRSLFARPEPRASFTDLVRGLLADVPRKNSWQLSDHVGHSTANRFEHLLDRAKWDVEALRDQVRDYVVAHLGSPDAVLIADDTQAIKKGNRSVGVARQYCGATGQVENCQVIPMLTYASNAGHTFINRRLYLPESWAGDPGGRAEAGVPEHVAFATRPHLVIEMLEQEVAAGTPFAYLSADAGYGRDPDLRAFCHRAERPIAYVMAAPVDLPVRTPDGGGEPVGHAPDRLLAPGRPLVREHRACGAGTKGIRSYDWASITVAVKDQAPAPGHAHTLLTRRSVANPAEIEFFLAHAIEGTAISELIRIAGLRGKIEEYNEYGKDLLGLTQYQVRKWTPWHRHVTTVMLALAFLTVTRAHLTPSIPAERGQGTDRHPPPTDLRM</sequence>
<name>A0ABW6SQ19_9ACTN</name>
<dbReference type="EMBL" id="JBIASD010000009">
    <property type="protein sequence ID" value="MFF3667070.1"/>
    <property type="molecule type" value="Genomic_DNA"/>
</dbReference>
<feature type="compositionally biased region" description="Basic and acidic residues" evidence="1">
    <location>
        <begin position="383"/>
        <end position="396"/>
    </location>
</feature>
<dbReference type="Pfam" id="PF13546">
    <property type="entry name" value="DDE_5"/>
    <property type="match status" value="1"/>
</dbReference>
<evidence type="ECO:0000259" key="2">
    <source>
        <dbReference type="Pfam" id="PF13546"/>
    </source>
</evidence>
<evidence type="ECO:0000313" key="3">
    <source>
        <dbReference type="EMBL" id="MFF3667070.1"/>
    </source>
</evidence>
<proteinExistence type="predicted"/>
<organism evidence="3 4">
    <name type="scientific">Microtetraspora malaysiensis</name>
    <dbReference type="NCBI Taxonomy" id="161358"/>
    <lineage>
        <taxon>Bacteria</taxon>
        <taxon>Bacillati</taxon>
        <taxon>Actinomycetota</taxon>
        <taxon>Actinomycetes</taxon>
        <taxon>Streptosporangiales</taxon>
        <taxon>Streptosporangiaceae</taxon>
        <taxon>Microtetraspora</taxon>
    </lineage>
</organism>
<dbReference type="SUPFAM" id="SSF53098">
    <property type="entry name" value="Ribonuclease H-like"/>
    <property type="match status" value="1"/>
</dbReference>
<dbReference type="NCBIfam" id="NF033540">
    <property type="entry name" value="transpos_IS701"/>
    <property type="match status" value="1"/>
</dbReference>
<dbReference type="InterPro" id="IPR038721">
    <property type="entry name" value="IS701-like_DDE_dom"/>
</dbReference>
<accession>A0ABW6SQ19</accession>
<evidence type="ECO:0000256" key="1">
    <source>
        <dbReference type="SAM" id="MobiDB-lite"/>
    </source>
</evidence>